<proteinExistence type="predicted"/>
<evidence type="ECO:0000256" key="7">
    <source>
        <dbReference type="ARBA" id="ARBA00023002"/>
    </source>
</evidence>
<dbReference type="GO" id="GO:0010181">
    <property type="term" value="F:FMN binding"/>
    <property type="evidence" value="ECO:0007669"/>
    <property type="project" value="InterPro"/>
</dbReference>
<evidence type="ECO:0000256" key="6">
    <source>
        <dbReference type="ARBA" id="ARBA00022643"/>
    </source>
</evidence>
<keyword evidence="6" id="KW-0288">FMN</keyword>
<dbReference type="OrthoDB" id="303614at2759"/>
<accession>A0A1I8P240</accession>
<keyword evidence="9" id="KW-1185">Reference proteome</keyword>
<dbReference type="UniPathway" id="UPA01068">
    <property type="reaction ID" value="UER00304"/>
</dbReference>
<evidence type="ECO:0000313" key="9">
    <source>
        <dbReference type="Proteomes" id="UP000095300"/>
    </source>
</evidence>
<dbReference type="VEuPathDB" id="VectorBase:SCAU004170"/>
<dbReference type="InterPro" id="IPR000659">
    <property type="entry name" value="Pyridox_Oxase"/>
</dbReference>
<evidence type="ECO:0000313" key="8">
    <source>
        <dbReference type="EnsemblMetazoa" id="SCAU004170-PB"/>
    </source>
</evidence>
<dbReference type="AlphaFoldDB" id="A0A1I8P240"/>
<evidence type="ECO:0000256" key="4">
    <source>
        <dbReference type="ARBA" id="ARBA00012801"/>
    </source>
</evidence>
<comment type="pathway">
    <text evidence="3">Cofactor metabolism; pyridoxal 5'-phosphate salvage; pyridoxal 5'-phosphate from pyridoxine 5'-phosphate: step 1/1.</text>
</comment>
<dbReference type="InterPro" id="IPR012349">
    <property type="entry name" value="Split_barrel_FMN-bd"/>
</dbReference>
<comment type="cofactor">
    <cofactor evidence="1">
        <name>FMN</name>
        <dbReference type="ChEBI" id="CHEBI:58210"/>
    </cofactor>
</comment>
<evidence type="ECO:0000256" key="3">
    <source>
        <dbReference type="ARBA" id="ARBA00005037"/>
    </source>
</evidence>
<dbReference type="GO" id="GO:0004733">
    <property type="term" value="F:pyridoxamine phosphate oxidase activity"/>
    <property type="evidence" value="ECO:0007669"/>
    <property type="project" value="UniProtKB-EC"/>
</dbReference>
<dbReference type="GO" id="GO:0008615">
    <property type="term" value="P:pyridoxine biosynthetic process"/>
    <property type="evidence" value="ECO:0007669"/>
    <property type="project" value="InterPro"/>
</dbReference>
<dbReference type="PANTHER" id="PTHR10851:SF4">
    <property type="entry name" value="PYRIDOXAL 5'-PHOSPHATE SYNTHASE"/>
    <property type="match status" value="1"/>
</dbReference>
<comment type="pathway">
    <text evidence="2">Cofactor metabolism; pyridoxal 5'-phosphate salvage; pyridoxal 5'-phosphate from pyridoxamine 5'-phosphate: step 1/1.</text>
</comment>
<evidence type="ECO:0000256" key="2">
    <source>
        <dbReference type="ARBA" id="ARBA00004738"/>
    </source>
</evidence>
<sequence length="221" mass="25699">MSSVTNLPKLARIRYSPQEPLEMFKYVLDRVKAPVSFPINLATIDKYEFGVLARTVMYRGLFNDSWVSFVTERNTRKYPNLKENPKLGVTMLFSHDVPQEGNGGVVPETWQVRLLGAEAVELDEDQLQILWQEEPLFAKVRSQICECGKPNTPEEFESRFQNALSVIEKENMEPKQTSTYTAFKIIPKRWDFYKSEPNAIADRLQYKLLDNGEWENYHVDP</sequence>
<dbReference type="Proteomes" id="UP000095300">
    <property type="component" value="Unassembled WGS sequence"/>
</dbReference>
<evidence type="ECO:0000256" key="1">
    <source>
        <dbReference type="ARBA" id="ARBA00001917"/>
    </source>
</evidence>
<keyword evidence="7" id="KW-0560">Oxidoreductase</keyword>
<keyword evidence="5" id="KW-0285">Flavoprotein</keyword>
<dbReference type="Gene3D" id="2.30.110.10">
    <property type="entry name" value="Electron Transport, Fmn-binding Protein, Chain A"/>
    <property type="match status" value="1"/>
</dbReference>
<evidence type="ECO:0000256" key="5">
    <source>
        <dbReference type="ARBA" id="ARBA00022630"/>
    </source>
</evidence>
<reference evidence="8" key="1">
    <citation type="submission" date="2020-05" db="UniProtKB">
        <authorList>
            <consortium name="EnsemblMetazoa"/>
        </authorList>
    </citation>
    <scope>IDENTIFICATION</scope>
    <source>
        <strain evidence="8">USDA</strain>
    </source>
</reference>
<dbReference type="EnsemblMetazoa" id="SCAU004170-RB">
    <property type="protein sequence ID" value="SCAU004170-PB"/>
    <property type="gene ID" value="SCAU004170"/>
</dbReference>
<organism evidence="8 9">
    <name type="scientific">Stomoxys calcitrans</name>
    <name type="common">Stable fly</name>
    <name type="synonym">Conops calcitrans</name>
    <dbReference type="NCBI Taxonomy" id="35570"/>
    <lineage>
        <taxon>Eukaryota</taxon>
        <taxon>Metazoa</taxon>
        <taxon>Ecdysozoa</taxon>
        <taxon>Arthropoda</taxon>
        <taxon>Hexapoda</taxon>
        <taxon>Insecta</taxon>
        <taxon>Pterygota</taxon>
        <taxon>Neoptera</taxon>
        <taxon>Endopterygota</taxon>
        <taxon>Diptera</taxon>
        <taxon>Brachycera</taxon>
        <taxon>Muscomorpha</taxon>
        <taxon>Muscoidea</taxon>
        <taxon>Muscidae</taxon>
        <taxon>Stomoxys</taxon>
    </lineage>
</organism>
<protein>
    <recommendedName>
        <fullName evidence="4">pyridoxal 5'-phosphate synthase</fullName>
        <ecNumber evidence="4">1.4.3.5</ecNumber>
    </recommendedName>
</protein>
<dbReference type="EC" id="1.4.3.5" evidence="4"/>
<name>A0A1I8P240_STOCA</name>
<gene>
    <name evidence="8" type="primary">106089732</name>
</gene>
<dbReference type="SUPFAM" id="SSF50475">
    <property type="entry name" value="FMN-binding split barrel"/>
    <property type="match status" value="1"/>
</dbReference>
<dbReference type="PANTHER" id="PTHR10851">
    <property type="entry name" value="PYRIDOXINE-5-PHOSPHATE OXIDASE"/>
    <property type="match status" value="1"/>
</dbReference>